<sequence length="233" mass="25698">MTGICLLIGTSAIGVIRANVVASNFDQLDFTDCLCKRNGSGTNRPAKAGRSMKKKILLFASFLCGGSLLSGCVQEETKQDTTITAEVQLMEAVDSSQIDKEAGKTVPTESTTPKEKQTDKNLIEESKEKEDHTKLVQEYGEAYANFRNLNHRNEKLKDLMTEECIQMNGIDIETGNALGSEGKITSIYQNAQDEYAVLLDCIQNGSPIRVLLLARVENGKIAEMTYNTLKQEY</sequence>
<evidence type="ECO:0008006" key="4">
    <source>
        <dbReference type="Google" id="ProtNLM"/>
    </source>
</evidence>
<name>A0AB36S8D9_9ENTE</name>
<feature type="compositionally biased region" description="Basic and acidic residues" evidence="1">
    <location>
        <begin position="112"/>
        <end position="131"/>
    </location>
</feature>
<dbReference type="EMBL" id="PDEB01000004">
    <property type="protein sequence ID" value="PEH44988.1"/>
    <property type="molecule type" value="Genomic_DNA"/>
</dbReference>
<proteinExistence type="predicted"/>
<evidence type="ECO:0000313" key="2">
    <source>
        <dbReference type="EMBL" id="PEH44988.1"/>
    </source>
</evidence>
<evidence type="ECO:0000256" key="1">
    <source>
        <dbReference type="SAM" id="MobiDB-lite"/>
    </source>
</evidence>
<gene>
    <name evidence="2" type="ORF">CRM96_08185</name>
</gene>
<feature type="region of interest" description="Disordered" evidence="1">
    <location>
        <begin position="96"/>
        <end position="131"/>
    </location>
</feature>
<dbReference type="Proteomes" id="UP000220669">
    <property type="component" value="Unassembled WGS sequence"/>
</dbReference>
<dbReference type="RefSeq" id="WP_016176479.1">
    <property type="nucleotide sequence ID" value="NZ_JADMRN010000019.1"/>
</dbReference>
<organism evidence="2 3">
    <name type="scientific">Enterococcus durans</name>
    <dbReference type="NCBI Taxonomy" id="53345"/>
    <lineage>
        <taxon>Bacteria</taxon>
        <taxon>Bacillati</taxon>
        <taxon>Bacillota</taxon>
        <taxon>Bacilli</taxon>
        <taxon>Lactobacillales</taxon>
        <taxon>Enterococcaceae</taxon>
        <taxon>Enterococcus</taxon>
    </lineage>
</organism>
<dbReference type="InterPro" id="IPR049982">
    <property type="entry name" value="EF0163-like"/>
</dbReference>
<accession>A0AB36S8D9</accession>
<dbReference type="AlphaFoldDB" id="A0AB36S8D9"/>
<evidence type="ECO:0000313" key="3">
    <source>
        <dbReference type="Proteomes" id="UP000220669"/>
    </source>
</evidence>
<protein>
    <recommendedName>
        <fullName evidence="4">Lipoprotein</fullName>
    </recommendedName>
</protein>
<comment type="caution">
    <text evidence="2">The sequence shown here is derived from an EMBL/GenBank/DDBJ whole genome shotgun (WGS) entry which is preliminary data.</text>
</comment>
<reference evidence="2 3" key="1">
    <citation type="submission" date="2017-09" db="EMBL/GenBank/DDBJ databases">
        <title>FDA dAtabase for Regulatory Grade micrObial Sequences (FDA-ARGOS): Supporting development and validation of Infectious Disease Dx tests.</title>
        <authorList>
            <person name="Minogue T."/>
            <person name="Wolcott M."/>
            <person name="Wasieloski L."/>
            <person name="Aguilar W."/>
            <person name="Moore D."/>
            <person name="Tallon L.J."/>
            <person name="Sadzewicz L."/>
            <person name="Ott S."/>
            <person name="Zhao X."/>
            <person name="Nagaraj S."/>
            <person name="Vavikolanu K."/>
            <person name="Aluvathingal J."/>
            <person name="Nadendla S."/>
            <person name="Sichtig H."/>
        </authorList>
    </citation>
    <scope>NUCLEOTIDE SEQUENCE [LARGE SCALE GENOMIC DNA]</scope>
    <source>
        <strain evidence="2 3">FDAARGOS_396</strain>
    </source>
</reference>
<dbReference type="NCBIfam" id="NF042930">
    <property type="entry name" value="EF0163_fam"/>
    <property type="match status" value="1"/>
</dbReference>